<dbReference type="PRINTS" id="PR00205">
    <property type="entry name" value="CADHERIN"/>
</dbReference>
<dbReference type="FunFam" id="2.60.40.60:FF:000005">
    <property type="entry name" value="Protocadherin 9"/>
    <property type="match status" value="1"/>
</dbReference>
<feature type="domain" description="Cadherin" evidence="15">
    <location>
        <begin position="377"/>
        <end position="472"/>
    </location>
</feature>
<dbReference type="Pfam" id="PF00028">
    <property type="entry name" value="Cadherin"/>
    <property type="match status" value="6"/>
</dbReference>
<feature type="compositionally biased region" description="Basic and acidic residues" evidence="12">
    <location>
        <begin position="829"/>
        <end position="842"/>
    </location>
</feature>
<keyword evidence="6 11" id="KW-0106">Calcium</keyword>
<evidence type="ECO:0000313" key="16">
    <source>
        <dbReference type="EMBL" id="KAK3099821.1"/>
    </source>
</evidence>
<comment type="caution">
    <text evidence="16">The sequence shown here is derived from an EMBL/GenBank/DDBJ whole genome shotgun (WGS) entry which is preliminary data.</text>
</comment>
<evidence type="ECO:0000256" key="4">
    <source>
        <dbReference type="ARBA" id="ARBA00022729"/>
    </source>
</evidence>
<keyword evidence="7" id="KW-0130">Cell adhesion</keyword>
<dbReference type="InterPro" id="IPR020894">
    <property type="entry name" value="Cadherin_CS"/>
</dbReference>
<feature type="compositionally biased region" description="Basic and acidic residues" evidence="12">
    <location>
        <begin position="989"/>
        <end position="1009"/>
    </location>
</feature>
<dbReference type="GO" id="GO:0005886">
    <property type="term" value="C:plasma membrane"/>
    <property type="evidence" value="ECO:0007669"/>
    <property type="project" value="UniProtKB-SubCell"/>
</dbReference>
<dbReference type="FunFam" id="2.60.40.60:FF:000092">
    <property type="entry name" value="Protocadherin 8"/>
    <property type="match status" value="1"/>
</dbReference>
<dbReference type="SUPFAM" id="SSF49313">
    <property type="entry name" value="Cadherin-like"/>
    <property type="match status" value="6"/>
</dbReference>
<dbReference type="InterPro" id="IPR013164">
    <property type="entry name" value="Cadherin_N"/>
</dbReference>
<keyword evidence="17" id="KW-1185">Reference proteome</keyword>
<dbReference type="SMART" id="SM00112">
    <property type="entry name" value="CA"/>
    <property type="match status" value="7"/>
</dbReference>
<feature type="domain" description="Cadherin" evidence="15">
    <location>
        <begin position="259"/>
        <end position="366"/>
    </location>
</feature>
<evidence type="ECO:0000256" key="1">
    <source>
        <dbReference type="ARBA" id="ARBA00004251"/>
    </source>
</evidence>
<accession>A0AA88Y707</accession>
<evidence type="ECO:0000256" key="14">
    <source>
        <dbReference type="SAM" id="SignalP"/>
    </source>
</evidence>
<comment type="subcellular location">
    <subcellularLocation>
        <location evidence="1">Cell membrane</location>
        <topology evidence="1">Single-pass type I membrane protein</topology>
    </subcellularLocation>
</comment>
<feature type="region of interest" description="Disordered" evidence="12">
    <location>
        <begin position="970"/>
        <end position="1101"/>
    </location>
</feature>
<dbReference type="CDD" id="cd11304">
    <property type="entry name" value="Cadherin_repeat"/>
    <property type="match status" value="7"/>
</dbReference>
<dbReference type="FunFam" id="2.60.40.60:FF:000004">
    <property type="entry name" value="Protocadherin 1 gamma 2"/>
    <property type="match status" value="1"/>
</dbReference>
<evidence type="ECO:0000259" key="15">
    <source>
        <dbReference type="PROSITE" id="PS50268"/>
    </source>
</evidence>
<keyword evidence="8 13" id="KW-1133">Transmembrane helix</keyword>
<dbReference type="PANTHER" id="PTHR24028">
    <property type="entry name" value="CADHERIN-87A"/>
    <property type="match status" value="1"/>
</dbReference>
<dbReference type="AlphaFoldDB" id="A0AA88Y707"/>
<evidence type="ECO:0000313" key="17">
    <source>
        <dbReference type="Proteomes" id="UP001186944"/>
    </source>
</evidence>
<feature type="chain" id="PRO_5041728211" description="Cadherin domain-containing protein" evidence="14">
    <location>
        <begin position="25"/>
        <end position="1183"/>
    </location>
</feature>
<keyword evidence="5" id="KW-0677">Repeat</keyword>
<sequence>MMAAPFRQLFLLLALDMYTTMTYGQEVSLNYDIYEEQSRETFVGNVAVDSYLKANVTPEELDRMRFQILTQGNPDAAYFTINEISSTIKTAQVLDRETICELERTCTLEFSVAVYKQDPQRDNQLDLYKVFAIKVNIKDSNDNAPVFPAPEISLSVQESVPIDYVLLTSGAIDRDMGENNSVQSYELVPSNEMFALEEIKNLDGSSDLGLKVRFKLDRETQDFYQVRIIAKDGGFPQRSGVVTVNITIIDTNDNKPLFNQAAYNVTISENTEVGTPVLQLSAQDSDIGENGEFSFAFSARTPQKVRDSFAINSTSGEIYVVDKTDYEQVQQYQFLVEVKDKGREPLSSTATVTIGIKDENDNAPQININLPPGGADIPEDAEIDRYVATLSVSDEDSGTNGNVRCEIPGNKFKLEKLYDNLFKILVSGTLDYETQKIYNVTIQCEDQGVPQRRNSSSFFINVQDTNDNPPVFQQAVYRKTMNENNNVNAYITTVRATDLDSGDNKKITYSLHTDGYNFNINPTSGVITAKKSFDRELDPEIHFHVNATDHGSPSKSSACVVILTLADENDEPPIFRNQHFEFYVPEERTDMPIAGTLVASDPDAGSNGQFTFDFASPKLPEFELDRNTGEIRAGKLDRELRTEYNFTVRVTDKGNPPLSSTAKVTIHVIDDNDNMPKIIYPDNHNNTVYLPYTAPAGTLIAQIRAYDIDEGENSKLSYYIDQIRPNNPEIFKMGDRTGRLSIAKTMHLYDANTYNIVIGVRDSGSQHYVMYANLNVVVTVSNQTVLPTSQPSGGDSNIVIVVAIVVVTLVLSIAIIAAIFIVRRFDKSRSHGNDKCPAKTHEQQISNGAKRHESLSTESSHLSDFPMKNKKKEVSFSINDETDSMNASTLTTFSSFKNHPSAMSSIDGKTFEIPQASSSLLTSDVSSGKGSEKTYLTDLYSEPPGYDPLCIQHLGHEDARKLYYQIKKPDDAESEMSAESATSDSGRGGSEEDIHSNRGHPLSDNEDIRQTYPSDIKPGERFRHVPTKHSNSNVLHSNFPGKAVPANDSYPRNISFSDDSVTANTTVDTSAKNRTRNKSSESAISKKNLSHYSHNSYNSPRRTHTHQELYYDDGHSHLETLNEATQDTFGIRYSLQDIDDTVSESVITRDDDGNSTTTSGSYTINPDELVNEIDNLFFKDVIV</sequence>
<dbReference type="InterPro" id="IPR050174">
    <property type="entry name" value="Protocadherin/Cadherin-CA"/>
</dbReference>
<dbReference type="FunFam" id="2.60.40.60:FF:000007">
    <property type="entry name" value="Protocadherin alpha 2"/>
    <property type="match status" value="1"/>
</dbReference>
<protein>
    <recommendedName>
        <fullName evidence="15">Cadherin domain-containing protein</fullName>
    </recommendedName>
</protein>
<gene>
    <name evidence="16" type="ORF">FSP39_010273</name>
</gene>
<dbReference type="InterPro" id="IPR002126">
    <property type="entry name" value="Cadherin-like_dom"/>
</dbReference>
<evidence type="ECO:0000256" key="7">
    <source>
        <dbReference type="ARBA" id="ARBA00022889"/>
    </source>
</evidence>
<feature type="transmembrane region" description="Helical" evidence="13">
    <location>
        <begin position="798"/>
        <end position="822"/>
    </location>
</feature>
<keyword evidence="4 14" id="KW-0732">Signal</keyword>
<feature type="domain" description="Cadherin" evidence="15">
    <location>
        <begin position="682"/>
        <end position="789"/>
    </location>
</feature>
<feature type="compositionally biased region" description="Polar residues" evidence="12">
    <location>
        <begin position="1050"/>
        <end position="1072"/>
    </location>
</feature>
<evidence type="ECO:0000256" key="5">
    <source>
        <dbReference type="ARBA" id="ARBA00022737"/>
    </source>
</evidence>
<feature type="signal peptide" evidence="14">
    <location>
        <begin position="1"/>
        <end position="24"/>
    </location>
</feature>
<keyword evidence="10" id="KW-0325">Glycoprotein</keyword>
<feature type="domain" description="Cadherin" evidence="15">
    <location>
        <begin position="473"/>
        <end position="575"/>
    </location>
</feature>
<evidence type="ECO:0000256" key="9">
    <source>
        <dbReference type="ARBA" id="ARBA00023136"/>
    </source>
</evidence>
<evidence type="ECO:0000256" key="12">
    <source>
        <dbReference type="SAM" id="MobiDB-lite"/>
    </source>
</evidence>
<dbReference type="InterPro" id="IPR015919">
    <property type="entry name" value="Cadherin-like_sf"/>
</dbReference>
<keyword evidence="2" id="KW-1003">Cell membrane</keyword>
<keyword evidence="3 13" id="KW-0812">Transmembrane</keyword>
<dbReference type="Proteomes" id="UP001186944">
    <property type="component" value="Unassembled WGS sequence"/>
</dbReference>
<feature type="domain" description="Cadherin" evidence="15">
    <location>
        <begin position="148"/>
        <end position="258"/>
    </location>
</feature>
<evidence type="ECO:0000256" key="2">
    <source>
        <dbReference type="ARBA" id="ARBA00022475"/>
    </source>
</evidence>
<keyword evidence="9 13" id="KW-0472">Membrane</keyword>
<organism evidence="16 17">
    <name type="scientific">Pinctada imbricata</name>
    <name type="common">Atlantic pearl-oyster</name>
    <name type="synonym">Pinctada martensii</name>
    <dbReference type="NCBI Taxonomy" id="66713"/>
    <lineage>
        <taxon>Eukaryota</taxon>
        <taxon>Metazoa</taxon>
        <taxon>Spiralia</taxon>
        <taxon>Lophotrochozoa</taxon>
        <taxon>Mollusca</taxon>
        <taxon>Bivalvia</taxon>
        <taxon>Autobranchia</taxon>
        <taxon>Pteriomorphia</taxon>
        <taxon>Pterioida</taxon>
        <taxon>Pterioidea</taxon>
        <taxon>Pteriidae</taxon>
        <taxon>Pinctada</taxon>
    </lineage>
</organism>
<evidence type="ECO:0000256" key="13">
    <source>
        <dbReference type="SAM" id="Phobius"/>
    </source>
</evidence>
<feature type="domain" description="Cadherin" evidence="15">
    <location>
        <begin position="47"/>
        <end position="147"/>
    </location>
</feature>
<dbReference type="PANTHER" id="PTHR24028:SF146">
    <property type="entry name" value="CADHERIN 96CB, ISOFORM D-RELATED"/>
    <property type="match status" value="1"/>
</dbReference>
<dbReference type="GO" id="GO:0005509">
    <property type="term" value="F:calcium ion binding"/>
    <property type="evidence" value="ECO:0007669"/>
    <property type="project" value="UniProtKB-UniRule"/>
</dbReference>
<feature type="compositionally biased region" description="Low complexity" evidence="12">
    <location>
        <begin position="1090"/>
        <end position="1099"/>
    </location>
</feature>
<proteinExistence type="predicted"/>
<reference evidence="16" key="1">
    <citation type="submission" date="2019-08" db="EMBL/GenBank/DDBJ databases">
        <title>The improved chromosome-level genome for the pearl oyster Pinctada fucata martensii using PacBio sequencing and Hi-C.</title>
        <authorList>
            <person name="Zheng Z."/>
        </authorList>
    </citation>
    <scope>NUCLEOTIDE SEQUENCE</scope>
    <source>
        <strain evidence="16">ZZ-2019</strain>
        <tissue evidence="16">Adductor muscle</tissue>
    </source>
</reference>
<dbReference type="EMBL" id="VSWD01000006">
    <property type="protein sequence ID" value="KAK3099821.1"/>
    <property type="molecule type" value="Genomic_DNA"/>
</dbReference>
<feature type="domain" description="Cadherin" evidence="15">
    <location>
        <begin position="576"/>
        <end position="678"/>
    </location>
</feature>
<dbReference type="FunFam" id="2.60.40.60:FF:000020">
    <property type="entry name" value="Dachsous cadherin-related 1b"/>
    <property type="match status" value="2"/>
</dbReference>
<dbReference type="PROSITE" id="PS50268">
    <property type="entry name" value="CADHERIN_2"/>
    <property type="match status" value="7"/>
</dbReference>
<feature type="compositionally biased region" description="Low complexity" evidence="12">
    <location>
        <begin position="975"/>
        <end position="985"/>
    </location>
</feature>
<evidence type="ECO:0000256" key="8">
    <source>
        <dbReference type="ARBA" id="ARBA00022989"/>
    </source>
</evidence>
<evidence type="ECO:0000256" key="6">
    <source>
        <dbReference type="ARBA" id="ARBA00022837"/>
    </source>
</evidence>
<dbReference type="Pfam" id="PF08266">
    <property type="entry name" value="Cadherin_2"/>
    <property type="match status" value="1"/>
</dbReference>
<evidence type="ECO:0000256" key="11">
    <source>
        <dbReference type="PROSITE-ProRule" id="PRU00043"/>
    </source>
</evidence>
<dbReference type="Gene3D" id="2.60.40.60">
    <property type="entry name" value="Cadherins"/>
    <property type="match status" value="7"/>
</dbReference>
<dbReference type="PROSITE" id="PS00232">
    <property type="entry name" value="CADHERIN_1"/>
    <property type="match status" value="4"/>
</dbReference>
<evidence type="ECO:0000256" key="10">
    <source>
        <dbReference type="ARBA" id="ARBA00023180"/>
    </source>
</evidence>
<dbReference type="GO" id="GO:0007156">
    <property type="term" value="P:homophilic cell adhesion via plasma membrane adhesion molecules"/>
    <property type="evidence" value="ECO:0007669"/>
    <property type="project" value="InterPro"/>
</dbReference>
<name>A0AA88Y707_PINIB</name>
<evidence type="ECO:0000256" key="3">
    <source>
        <dbReference type="ARBA" id="ARBA00022692"/>
    </source>
</evidence>
<feature type="region of interest" description="Disordered" evidence="12">
    <location>
        <begin position="829"/>
        <end position="867"/>
    </location>
</feature>